<dbReference type="PANTHER" id="PTHR44846:SF17">
    <property type="entry name" value="GNTR-FAMILY TRANSCRIPTIONAL REGULATOR"/>
    <property type="match status" value="1"/>
</dbReference>
<dbReference type="RefSeq" id="WP_178361341.1">
    <property type="nucleotide sequence ID" value="NZ_JABFYL010000048.1"/>
</dbReference>
<keyword evidence="1" id="KW-0805">Transcription regulation</keyword>
<dbReference type="Proteomes" id="UP000570517">
    <property type="component" value="Unassembled WGS sequence"/>
</dbReference>
<dbReference type="InterPro" id="IPR050679">
    <property type="entry name" value="Bact_HTH_transcr_reg"/>
</dbReference>
<dbReference type="SUPFAM" id="SSF46785">
    <property type="entry name" value="Winged helix' DNA-binding domain"/>
    <property type="match status" value="1"/>
</dbReference>
<proteinExistence type="predicted"/>
<dbReference type="GO" id="GO:0003677">
    <property type="term" value="F:DNA binding"/>
    <property type="evidence" value="ECO:0007669"/>
    <property type="project" value="UniProtKB-KW"/>
</dbReference>
<sequence>MTAESTAGPAYRRIAEALRLTVLRSPDAELRLPTEAELAEQHGVSRQTVRRAYQELVSDGLVTRTPGRGTFAARGGSQYLRRFGTVEDLLSLSIDTEMEVLTPLTRRVEIEAAGRLGLSGDAISTVSFRRLHLGVPFCVTDVYLPPEIGALIAEAPEVQRGARSSRTIIGLLDPVLPDPIGGADQTITVALADARVAAATECEPGEPMLRIDRMYRTMAGDAVELAVSRFVTSLYSYRSSLRRARS</sequence>
<gene>
    <name evidence="5" type="ORF">HLY00_5091</name>
</gene>
<protein>
    <recommendedName>
        <fullName evidence="4">HTH gntR-type domain-containing protein</fullName>
    </recommendedName>
</protein>
<keyword evidence="2" id="KW-0238">DNA-binding</keyword>
<dbReference type="Pfam" id="PF07702">
    <property type="entry name" value="UTRA"/>
    <property type="match status" value="1"/>
</dbReference>
<dbReference type="SMART" id="SM00345">
    <property type="entry name" value="HTH_GNTR"/>
    <property type="match status" value="1"/>
</dbReference>
<dbReference type="SUPFAM" id="SSF64288">
    <property type="entry name" value="Chorismate lyase-like"/>
    <property type="match status" value="1"/>
</dbReference>
<dbReference type="PROSITE" id="PS50949">
    <property type="entry name" value="HTH_GNTR"/>
    <property type="match status" value="1"/>
</dbReference>
<dbReference type="InterPro" id="IPR000524">
    <property type="entry name" value="Tscrpt_reg_HTH_GntR"/>
</dbReference>
<organism evidence="5 6">
    <name type="scientific">Mycolicibacterium hippocampi</name>
    <dbReference type="NCBI Taxonomy" id="659824"/>
    <lineage>
        <taxon>Bacteria</taxon>
        <taxon>Bacillati</taxon>
        <taxon>Actinomycetota</taxon>
        <taxon>Actinomycetes</taxon>
        <taxon>Mycobacteriales</taxon>
        <taxon>Mycobacteriaceae</taxon>
        <taxon>Mycolicibacterium</taxon>
    </lineage>
</organism>
<dbReference type="EMBL" id="JABFYL010000048">
    <property type="protein sequence ID" value="NVN53121.1"/>
    <property type="molecule type" value="Genomic_DNA"/>
</dbReference>
<dbReference type="PRINTS" id="PR00035">
    <property type="entry name" value="HTHGNTR"/>
</dbReference>
<comment type="caution">
    <text evidence="5">The sequence shown here is derived from an EMBL/GenBank/DDBJ whole genome shotgun (WGS) entry which is preliminary data.</text>
</comment>
<accession>A0A850PRZ7</accession>
<dbReference type="GO" id="GO:0045892">
    <property type="term" value="P:negative regulation of DNA-templated transcription"/>
    <property type="evidence" value="ECO:0007669"/>
    <property type="project" value="TreeGrafter"/>
</dbReference>
<dbReference type="InterPro" id="IPR036388">
    <property type="entry name" value="WH-like_DNA-bd_sf"/>
</dbReference>
<reference evidence="5 6" key="1">
    <citation type="submission" date="2020-05" db="EMBL/GenBank/DDBJ databases">
        <title>Draft genome sequence of Mycobacterium hippocampi DL, isolated from European seabass, Dicentrarchus labrax, reared in fish farms.</title>
        <authorList>
            <person name="Stathopoulou P."/>
            <person name="Asimakis E."/>
            <person name="Tzokas K."/>
            <person name="Batargias C."/>
            <person name="Tsiamis G."/>
        </authorList>
    </citation>
    <scope>NUCLEOTIDE SEQUENCE [LARGE SCALE GENOMIC DNA]</scope>
    <source>
        <strain evidence="5 6">DL</strain>
    </source>
</reference>
<dbReference type="Gene3D" id="1.10.10.10">
    <property type="entry name" value="Winged helix-like DNA-binding domain superfamily/Winged helix DNA-binding domain"/>
    <property type="match status" value="1"/>
</dbReference>
<name>A0A850PRZ7_9MYCO</name>
<evidence type="ECO:0000256" key="1">
    <source>
        <dbReference type="ARBA" id="ARBA00023015"/>
    </source>
</evidence>
<evidence type="ECO:0000256" key="2">
    <source>
        <dbReference type="ARBA" id="ARBA00023125"/>
    </source>
</evidence>
<dbReference type="CDD" id="cd07377">
    <property type="entry name" value="WHTH_GntR"/>
    <property type="match status" value="1"/>
</dbReference>
<evidence type="ECO:0000256" key="3">
    <source>
        <dbReference type="ARBA" id="ARBA00023163"/>
    </source>
</evidence>
<dbReference type="Gene3D" id="3.40.1410.10">
    <property type="entry name" value="Chorismate lyase-like"/>
    <property type="match status" value="1"/>
</dbReference>
<dbReference type="GO" id="GO:0003700">
    <property type="term" value="F:DNA-binding transcription factor activity"/>
    <property type="evidence" value="ECO:0007669"/>
    <property type="project" value="InterPro"/>
</dbReference>
<dbReference type="SMART" id="SM00866">
    <property type="entry name" value="UTRA"/>
    <property type="match status" value="1"/>
</dbReference>
<dbReference type="InterPro" id="IPR028978">
    <property type="entry name" value="Chorismate_lyase_/UTRA_dom_sf"/>
</dbReference>
<dbReference type="Pfam" id="PF00392">
    <property type="entry name" value="GntR"/>
    <property type="match status" value="1"/>
</dbReference>
<evidence type="ECO:0000313" key="6">
    <source>
        <dbReference type="Proteomes" id="UP000570517"/>
    </source>
</evidence>
<dbReference type="PANTHER" id="PTHR44846">
    <property type="entry name" value="MANNOSYL-D-GLYCERATE TRANSPORT/METABOLISM SYSTEM REPRESSOR MNGR-RELATED"/>
    <property type="match status" value="1"/>
</dbReference>
<feature type="domain" description="HTH gntR-type" evidence="4">
    <location>
        <begin position="8"/>
        <end position="75"/>
    </location>
</feature>
<dbReference type="InterPro" id="IPR011663">
    <property type="entry name" value="UTRA"/>
</dbReference>
<keyword evidence="3" id="KW-0804">Transcription</keyword>
<evidence type="ECO:0000259" key="4">
    <source>
        <dbReference type="PROSITE" id="PS50949"/>
    </source>
</evidence>
<keyword evidence="6" id="KW-1185">Reference proteome</keyword>
<evidence type="ECO:0000313" key="5">
    <source>
        <dbReference type="EMBL" id="NVN53121.1"/>
    </source>
</evidence>
<dbReference type="AlphaFoldDB" id="A0A850PRZ7"/>
<dbReference type="InterPro" id="IPR036390">
    <property type="entry name" value="WH_DNA-bd_sf"/>
</dbReference>